<evidence type="ECO:0000313" key="2">
    <source>
        <dbReference type="Proteomes" id="UP000316806"/>
    </source>
</evidence>
<organism evidence="1 2">
    <name type="scientific">Streptomyces spectabilis</name>
    <dbReference type="NCBI Taxonomy" id="68270"/>
    <lineage>
        <taxon>Bacteria</taxon>
        <taxon>Bacillati</taxon>
        <taxon>Actinomycetota</taxon>
        <taxon>Actinomycetes</taxon>
        <taxon>Kitasatosporales</taxon>
        <taxon>Streptomycetaceae</taxon>
        <taxon>Streptomyces</taxon>
    </lineage>
</organism>
<sequence>MKCYDCDLDGRGATAGIGICSRCNLVVCADHGHVTPTVLHLSGGMGKATRERPGRRVVCHTCYAAERSA</sequence>
<accession>A0A516RJB9</accession>
<dbReference type="Pfam" id="PF09947">
    <property type="entry name" value="DUF2180"/>
    <property type="match status" value="1"/>
</dbReference>
<name>A0A516RJB9_STRST</name>
<gene>
    <name evidence="1" type="ORF">FH965_38655</name>
</gene>
<protein>
    <submittedName>
        <fullName evidence="1">DUF2180 family protein</fullName>
    </submittedName>
</protein>
<dbReference type="EMBL" id="CP040916">
    <property type="protein sequence ID" value="QDQ15749.1"/>
    <property type="molecule type" value="Genomic_DNA"/>
</dbReference>
<dbReference type="RefSeq" id="WP_144322951.1">
    <property type="nucleotide sequence ID" value="NZ_CP040916.1"/>
</dbReference>
<dbReference type="InterPro" id="IPR017211">
    <property type="entry name" value="UCP037465_Znf"/>
</dbReference>
<evidence type="ECO:0000313" key="1">
    <source>
        <dbReference type="EMBL" id="QDQ15749.1"/>
    </source>
</evidence>
<dbReference type="Proteomes" id="UP000316806">
    <property type="component" value="Chromosome"/>
</dbReference>
<reference evidence="1 2" key="1">
    <citation type="journal article" date="2019" name="J. Ind. Microbiol. Biotechnol.">
        <title>The complete genomic sequence of Streptomyces spectabilis NRRL-2792 and identification of secondary metabolite biosynthetic gene clusters.</title>
        <authorList>
            <person name="Sinha A."/>
            <person name="Phillips-Salemka S."/>
            <person name="Niraula T.A."/>
            <person name="Short K.A."/>
            <person name="Niraula N.P."/>
        </authorList>
    </citation>
    <scope>NUCLEOTIDE SEQUENCE [LARGE SCALE GENOMIC DNA]</scope>
    <source>
        <strain evidence="1 2">NRRL 2792</strain>
    </source>
</reference>
<dbReference type="AlphaFoldDB" id="A0A516RJB9"/>
<proteinExistence type="predicted"/>